<gene>
    <name evidence="1" type="ORF">UU34_C0008G0015</name>
</gene>
<sequence>MNTIEKRQVKNKALILEQLKRTPIVQICCEKSGISRASYYRWYKDDKEFAQAADKAILEGQLLVNDLAESQLISAIRDKNLSAIVFWLKTHHPSYASKLEITGKIKHEEQLTPDQEALVIKALKLASVLPDNLPKAKEEKQK</sequence>
<accession>A0A0G0UHJ1</accession>
<evidence type="ECO:0000313" key="2">
    <source>
        <dbReference type="Proteomes" id="UP000034854"/>
    </source>
</evidence>
<dbReference type="PATRIC" id="fig|1618409.3.peg.510"/>
<evidence type="ECO:0000313" key="1">
    <source>
        <dbReference type="EMBL" id="KKR86991.1"/>
    </source>
</evidence>
<proteinExistence type="predicted"/>
<comment type="caution">
    <text evidence="1">The sequence shown here is derived from an EMBL/GenBank/DDBJ whole genome shotgun (WGS) entry which is preliminary data.</text>
</comment>
<organism evidence="1 2">
    <name type="scientific">Candidatus Curtissbacteria bacterium GW2011_GWA1_41_11</name>
    <dbReference type="NCBI Taxonomy" id="1618409"/>
    <lineage>
        <taxon>Bacteria</taxon>
        <taxon>Candidatus Curtissiibacteriota</taxon>
    </lineage>
</organism>
<name>A0A0G0UHJ1_9BACT</name>
<dbReference type="EMBL" id="LCAG01000008">
    <property type="protein sequence ID" value="KKR86991.1"/>
    <property type="molecule type" value="Genomic_DNA"/>
</dbReference>
<dbReference type="Proteomes" id="UP000034854">
    <property type="component" value="Unassembled WGS sequence"/>
</dbReference>
<dbReference type="AlphaFoldDB" id="A0A0G0UHJ1"/>
<protein>
    <submittedName>
        <fullName evidence="1">Uncharacterized protein</fullName>
    </submittedName>
</protein>
<reference evidence="1 2" key="1">
    <citation type="journal article" date="2015" name="Nature">
        <title>rRNA introns, odd ribosomes, and small enigmatic genomes across a large radiation of phyla.</title>
        <authorList>
            <person name="Brown C.T."/>
            <person name="Hug L.A."/>
            <person name="Thomas B.C."/>
            <person name="Sharon I."/>
            <person name="Castelle C.J."/>
            <person name="Singh A."/>
            <person name="Wilkins M.J."/>
            <person name="Williams K.H."/>
            <person name="Banfield J.F."/>
        </authorList>
    </citation>
    <scope>NUCLEOTIDE SEQUENCE [LARGE SCALE GENOMIC DNA]</scope>
</reference>